<reference evidence="2" key="1">
    <citation type="submission" date="2014-09" db="EMBL/GenBank/DDBJ databases">
        <authorList>
            <person name="Magalhaes I.L.F."/>
            <person name="Oliveira U."/>
            <person name="Santos F.R."/>
            <person name="Vidigal T.H.D.A."/>
            <person name="Brescovit A.D."/>
            <person name="Santos A.J."/>
        </authorList>
    </citation>
    <scope>NUCLEOTIDE SEQUENCE</scope>
    <source>
        <tissue evidence="2">Shoot tissue taken approximately 20 cm above the soil surface</tissue>
    </source>
</reference>
<dbReference type="EMBL" id="GBRH01240216">
    <property type="protein sequence ID" value="JAD57679.1"/>
    <property type="molecule type" value="Transcribed_RNA"/>
</dbReference>
<organism evidence="2">
    <name type="scientific">Arundo donax</name>
    <name type="common">Giant reed</name>
    <name type="synonym">Donax arundinaceus</name>
    <dbReference type="NCBI Taxonomy" id="35708"/>
    <lineage>
        <taxon>Eukaryota</taxon>
        <taxon>Viridiplantae</taxon>
        <taxon>Streptophyta</taxon>
        <taxon>Embryophyta</taxon>
        <taxon>Tracheophyta</taxon>
        <taxon>Spermatophyta</taxon>
        <taxon>Magnoliopsida</taxon>
        <taxon>Liliopsida</taxon>
        <taxon>Poales</taxon>
        <taxon>Poaceae</taxon>
        <taxon>PACMAD clade</taxon>
        <taxon>Arundinoideae</taxon>
        <taxon>Arundineae</taxon>
        <taxon>Arundo</taxon>
    </lineage>
</organism>
<sequence>MPLSTTLPNRNNNQAQQIDIPTGSRQSTVTDETLNESMLNRKLEHIIVKYLSSDNRSISA</sequence>
<protein>
    <submittedName>
        <fullName evidence="2">Uncharacterized protein</fullName>
    </submittedName>
</protein>
<feature type="region of interest" description="Disordered" evidence="1">
    <location>
        <begin position="1"/>
        <end position="30"/>
    </location>
</feature>
<evidence type="ECO:0000313" key="2">
    <source>
        <dbReference type="EMBL" id="JAD57679.1"/>
    </source>
</evidence>
<dbReference type="AlphaFoldDB" id="A0A0A9B138"/>
<evidence type="ECO:0000256" key="1">
    <source>
        <dbReference type="SAM" id="MobiDB-lite"/>
    </source>
</evidence>
<reference evidence="2" key="2">
    <citation type="journal article" date="2015" name="Data Brief">
        <title>Shoot transcriptome of the giant reed, Arundo donax.</title>
        <authorList>
            <person name="Barrero R.A."/>
            <person name="Guerrero F.D."/>
            <person name="Moolhuijzen P."/>
            <person name="Goolsby J.A."/>
            <person name="Tidwell J."/>
            <person name="Bellgard S.E."/>
            <person name="Bellgard M.I."/>
        </authorList>
    </citation>
    <scope>NUCLEOTIDE SEQUENCE</scope>
    <source>
        <tissue evidence="2">Shoot tissue taken approximately 20 cm above the soil surface</tissue>
    </source>
</reference>
<proteinExistence type="predicted"/>
<name>A0A0A9B138_ARUDO</name>
<accession>A0A0A9B138</accession>